<evidence type="ECO:0000256" key="11">
    <source>
        <dbReference type="ARBA" id="ARBA00023237"/>
    </source>
</evidence>
<evidence type="ECO:0000256" key="8">
    <source>
        <dbReference type="ARBA" id="ARBA00023065"/>
    </source>
</evidence>
<dbReference type="Proteomes" id="UP001589858">
    <property type="component" value="Unassembled WGS sequence"/>
</dbReference>
<dbReference type="Pfam" id="PF07715">
    <property type="entry name" value="Plug"/>
    <property type="match status" value="1"/>
</dbReference>
<sequence length="794" mass="85300">MKTWMIGTAILAIAAGTTHAQAQTMRTLDAGTEAGGSATEADAASDADTATQADEDIVVTGTATHFANTRVTPEMIERQSALTSVNDVINELPGVFVSEGDAFGSSDWATQISIRGFTQIGTTIDGLPNGGSGYGGGSKANRYIDVLDLKTVEVSQGTADISSRSNEALGGTLNYITADPLGDFRVRLSGAAGDFGAQKFYARVDTGEIAPDTKAYISASHAKAHDWIGGAGKTSRDHLSAKITSRISNIDLTGFLSYDDADEAEFGSVSVASFENDPNHDVYTDTWTGLPYIDQNYRSGSRALRKNLFGYLRGKADLGEVKLSLTGYYHRMRGRGDWMPPYLVNVTNDGTGATESEYAGGSTVYGGSSLGQIYYVTPTGAAATMITGCTGTAGVPAAYSPTCYADDATAVMSYRHTHYRNNRFGFTADADWTHEFGDVTNSLRAGAWYENITANQLRDWHKIKNPLLGTAYDAQPYWVQFSVDYNTDELVYYVQDQVKYGNLTAAFGVKQYFIDQKRQELLVSEPRTRSNSHSDPLISAGLTWTTPVEGLELFAGYAQNFSSIGNGLLGEAQEVIDRIKPETADSIEIGARYSTPRLQASLTAYDIKFDNHIVSISSNLVTGIDYLEEQDSVYLNVGGIRSKGIEAALAYRFPMGLTLSASYSYNHAVYIGTGDTAQDEDVGITPGVQVSSSPRNMWVLSADYRRSVFKAGLSAKYVGNRFIDDVGGDVAPHYTLLNGYIGMDLDRISDQLSGASVTIQATNLTDKRYLGGGGGGAAFLGAPRTVTASLTFDF</sequence>
<keyword evidence="19" id="KW-1185">Reference proteome</keyword>
<evidence type="ECO:0000313" key="19">
    <source>
        <dbReference type="Proteomes" id="UP001589858"/>
    </source>
</evidence>
<keyword evidence="3 12" id="KW-1134">Transmembrane beta strand</keyword>
<dbReference type="SUPFAM" id="SSF56935">
    <property type="entry name" value="Porins"/>
    <property type="match status" value="1"/>
</dbReference>
<evidence type="ECO:0000313" key="18">
    <source>
        <dbReference type="EMBL" id="MFC0686343.1"/>
    </source>
</evidence>
<evidence type="ECO:0000256" key="14">
    <source>
        <dbReference type="RuleBase" id="RU003357"/>
    </source>
</evidence>
<evidence type="ECO:0000256" key="13">
    <source>
        <dbReference type="PROSITE-ProRule" id="PRU10144"/>
    </source>
</evidence>
<keyword evidence="8" id="KW-0406">Ion transport</keyword>
<evidence type="ECO:0000256" key="6">
    <source>
        <dbReference type="ARBA" id="ARBA00022729"/>
    </source>
</evidence>
<accession>A0ABV6SAR3</accession>
<feature type="chain" id="PRO_5045258360" evidence="15">
    <location>
        <begin position="23"/>
        <end position="794"/>
    </location>
</feature>
<keyword evidence="2 12" id="KW-0813">Transport</keyword>
<dbReference type="InterPro" id="IPR012910">
    <property type="entry name" value="Plug_dom"/>
</dbReference>
<protein>
    <submittedName>
        <fullName evidence="18">TonB-dependent receptor</fullName>
    </submittedName>
</protein>
<dbReference type="PROSITE" id="PS52016">
    <property type="entry name" value="TONB_DEPENDENT_REC_3"/>
    <property type="match status" value="1"/>
</dbReference>
<evidence type="ECO:0000256" key="7">
    <source>
        <dbReference type="ARBA" id="ARBA00023004"/>
    </source>
</evidence>
<evidence type="ECO:0000256" key="1">
    <source>
        <dbReference type="ARBA" id="ARBA00004571"/>
    </source>
</evidence>
<dbReference type="InterPro" id="IPR010917">
    <property type="entry name" value="TonB_rcpt_CS"/>
</dbReference>
<evidence type="ECO:0000256" key="15">
    <source>
        <dbReference type="SAM" id="SignalP"/>
    </source>
</evidence>
<dbReference type="PANTHER" id="PTHR32552">
    <property type="entry name" value="FERRICHROME IRON RECEPTOR-RELATED"/>
    <property type="match status" value="1"/>
</dbReference>
<dbReference type="EMBL" id="JBHLTM010000064">
    <property type="protein sequence ID" value="MFC0686343.1"/>
    <property type="molecule type" value="Genomic_DNA"/>
</dbReference>
<dbReference type="InterPro" id="IPR036942">
    <property type="entry name" value="Beta-barrel_TonB_sf"/>
</dbReference>
<gene>
    <name evidence="18" type="ORF">ACFFF8_17290</name>
</gene>
<dbReference type="Gene3D" id="2.170.130.10">
    <property type="entry name" value="TonB-dependent receptor, plug domain"/>
    <property type="match status" value="1"/>
</dbReference>
<evidence type="ECO:0000259" key="16">
    <source>
        <dbReference type="Pfam" id="PF00593"/>
    </source>
</evidence>
<evidence type="ECO:0000256" key="10">
    <source>
        <dbReference type="ARBA" id="ARBA00023136"/>
    </source>
</evidence>
<dbReference type="InterPro" id="IPR000531">
    <property type="entry name" value="Beta-barrel_TonB"/>
</dbReference>
<evidence type="ECO:0000256" key="9">
    <source>
        <dbReference type="ARBA" id="ARBA00023077"/>
    </source>
</evidence>
<feature type="domain" description="TonB-dependent receptor-like beta-barrel" evidence="16">
    <location>
        <begin position="309"/>
        <end position="764"/>
    </location>
</feature>
<dbReference type="InterPro" id="IPR039426">
    <property type="entry name" value="TonB-dep_rcpt-like"/>
</dbReference>
<keyword evidence="6 15" id="KW-0732">Signal</keyword>
<keyword evidence="9 14" id="KW-0798">TonB box</keyword>
<keyword evidence="5 12" id="KW-0812">Transmembrane</keyword>
<keyword evidence="10 12" id="KW-0472">Membrane</keyword>
<evidence type="ECO:0000256" key="2">
    <source>
        <dbReference type="ARBA" id="ARBA00022448"/>
    </source>
</evidence>
<comment type="subcellular location">
    <subcellularLocation>
        <location evidence="1 12">Cell outer membrane</location>
        <topology evidence="1 12">Multi-pass membrane protein</topology>
    </subcellularLocation>
</comment>
<dbReference type="Gene3D" id="2.40.170.20">
    <property type="entry name" value="TonB-dependent receptor, beta-barrel domain"/>
    <property type="match status" value="1"/>
</dbReference>
<feature type="signal peptide" evidence="15">
    <location>
        <begin position="1"/>
        <end position="22"/>
    </location>
</feature>
<keyword evidence="7" id="KW-0408">Iron</keyword>
<evidence type="ECO:0000256" key="12">
    <source>
        <dbReference type="PROSITE-ProRule" id="PRU01360"/>
    </source>
</evidence>
<comment type="similarity">
    <text evidence="12 14">Belongs to the TonB-dependent receptor family.</text>
</comment>
<evidence type="ECO:0000259" key="17">
    <source>
        <dbReference type="Pfam" id="PF07715"/>
    </source>
</evidence>
<name>A0ABV6SAR3_9SPHN</name>
<proteinExistence type="inferred from homology"/>
<dbReference type="PANTHER" id="PTHR32552:SF89">
    <property type="entry name" value="CATECHOLATE SIDEROPHORE RECEPTOR FIU"/>
    <property type="match status" value="1"/>
</dbReference>
<keyword evidence="18" id="KW-0675">Receptor</keyword>
<feature type="domain" description="TonB-dependent receptor plug" evidence="17">
    <location>
        <begin position="67"/>
        <end position="168"/>
    </location>
</feature>
<organism evidence="18 19">
    <name type="scientific">Novosphingobium clariflavum</name>
    <dbReference type="NCBI Taxonomy" id="2029884"/>
    <lineage>
        <taxon>Bacteria</taxon>
        <taxon>Pseudomonadati</taxon>
        <taxon>Pseudomonadota</taxon>
        <taxon>Alphaproteobacteria</taxon>
        <taxon>Sphingomonadales</taxon>
        <taxon>Sphingomonadaceae</taxon>
        <taxon>Novosphingobium</taxon>
    </lineage>
</organism>
<dbReference type="PROSITE" id="PS01156">
    <property type="entry name" value="TONB_DEPENDENT_REC_2"/>
    <property type="match status" value="1"/>
</dbReference>
<comment type="caution">
    <text evidence="18">The sequence shown here is derived from an EMBL/GenBank/DDBJ whole genome shotgun (WGS) entry which is preliminary data.</text>
</comment>
<evidence type="ECO:0000256" key="5">
    <source>
        <dbReference type="ARBA" id="ARBA00022692"/>
    </source>
</evidence>
<reference evidence="18 19" key="1">
    <citation type="submission" date="2024-09" db="EMBL/GenBank/DDBJ databases">
        <authorList>
            <person name="Sun Q."/>
            <person name="Mori K."/>
        </authorList>
    </citation>
    <scope>NUCLEOTIDE SEQUENCE [LARGE SCALE GENOMIC DNA]</scope>
    <source>
        <strain evidence="18 19">CICC 11035S</strain>
    </source>
</reference>
<dbReference type="Pfam" id="PF00593">
    <property type="entry name" value="TonB_dep_Rec_b-barrel"/>
    <property type="match status" value="1"/>
</dbReference>
<evidence type="ECO:0000256" key="4">
    <source>
        <dbReference type="ARBA" id="ARBA00022496"/>
    </source>
</evidence>
<keyword evidence="11 12" id="KW-0998">Cell outer membrane</keyword>
<dbReference type="RefSeq" id="WP_267221890.1">
    <property type="nucleotide sequence ID" value="NZ_JAPCWC010000012.1"/>
</dbReference>
<evidence type="ECO:0000256" key="3">
    <source>
        <dbReference type="ARBA" id="ARBA00022452"/>
    </source>
</evidence>
<feature type="short sequence motif" description="TonB C-terminal box" evidence="13">
    <location>
        <begin position="777"/>
        <end position="794"/>
    </location>
</feature>
<keyword evidence="4" id="KW-0410">Iron transport</keyword>
<dbReference type="InterPro" id="IPR037066">
    <property type="entry name" value="Plug_dom_sf"/>
</dbReference>